<organism evidence="2 3">
    <name type="scientific">Aspergillus avenaceus</name>
    <dbReference type="NCBI Taxonomy" id="36643"/>
    <lineage>
        <taxon>Eukaryota</taxon>
        <taxon>Fungi</taxon>
        <taxon>Dikarya</taxon>
        <taxon>Ascomycota</taxon>
        <taxon>Pezizomycotina</taxon>
        <taxon>Eurotiomycetes</taxon>
        <taxon>Eurotiomycetidae</taxon>
        <taxon>Eurotiales</taxon>
        <taxon>Aspergillaceae</taxon>
        <taxon>Aspergillus</taxon>
        <taxon>Aspergillus subgen. Circumdati</taxon>
    </lineage>
</organism>
<name>A0A5N6TKU0_ASPAV</name>
<accession>A0A5N6TKU0</accession>
<dbReference type="AlphaFoldDB" id="A0A5N6TKU0"/>
<reference evidence="2 3" key="1">
    <citation type="submission" date="2019-04" db="EMBL/GenBank/DDBJ databases">
        <title>Friends and foes A comparative genomics study of 23 Aspergillus species from section Flavi.</title>
        <authorList>
            <consortium name="DOE Joint Genome Institute"/>
            <person name="Kjaerbolling I."/>
            <person name="Vesth T."/>
            <person name="Frisvad J.C."/>
            <person name="Nybo J.L."/>
            <person name="Theobald S."/>
            <person name="Kildgaard S."/>
            <person name="Isbrandt T."/>
            <person name="Kuo A."/>
            <person name="Sato A."/>
            <person name="Lyhne E.K."/>
            <person name="Kogle M.E."/>
            <person name="Wiebenga A."/>
            <person name="Kun R.S."/>
            <person name="Lubbers R.J."/>
            <person name="Makela M.R."/>
            <person name="Barry K."/>
            <person name="Chovatia M."/>
            <person name="Clum A."/>
            <person name="Daum C."/>
            <person name="Haridas S."/>
            <person name="He G."/>
            <person name="LaButti K."/>
            <person name="Lipzen A."/>
            <person name="Mondo S."/>
            <person name="Riley R."/>
            <person name="Salamov A."/>
            <person name="Simmons B.A."/>
            <person name="Magnuson J.K."/>
            <person name="Henrissat B."/>
            <person name="Mortensen U.H."/>
            <person name="Larsen T.O."/>
            <person name="Devries R.P."/>
            <person name="Grigoriev I.V."/>
            <person name="Machida M."/>
            <person name="Baker S.E."/>
            <person name="Andersen M.R."/>
        </authorList>
    </citation>
    <scope>NUCLEOTIDE SEQUENCE [LARGE SCALE GENOMIC DNA]</scope>
    <source>
        <strain evidence="2 3">IBT 18842</strain>
    </source>
</reference>
<evidence type="ECO:0000313" key="2">
    <source>
        <dbReference type="EMBL" id="KAE8146962.1"/>
    </source>
</evidence>
<sequence length="101" mass="11324">MPERSRQACEACRWVFLSPISRCTAYHGIIVGRRQNAQQRGVRVLESQVKDLYRALQSVTARSKEVTQDEMRGRTQSSAESPNPLVDISEASPGVNFTLSE</sequence>
<protein>
    <submittedName>
        <fullName evidence="2">Uncharacterized protein</fullName>
    </submittedName>
</protein>
<gene>
    <name evidence="2" type="ORF">BDV25DRAFT_143198</name>
</gene>
<evidence type="ECO:0000256" key="1">
    <source>
        <dbReference type="SAM" id="MobiDB-lite"/>
    </source>
</evidence>
<proteinExistence type="predicted"/>
<keyword evidence="3" id="KW-1185">Reference proteome</keyword>
<evidence type="ECO:0000313" key="3">
    <source>
        <dbReference type="Proteomes" id="UP000325780"/>
    </source>
</evidence>
<dbReference type="Proteomes" id="UP000325780">
    <property type="component" value="Unassembled WGS sequence"/>
</dbReference>
<feature type="region of interest" description="Disordered" evidence="1">
    <location>
        <begin position="63"/>
        <end position="101"/>
    </location>
</feature>
<dbReference type="EMBL" id="ML742233">
    <property type="protein sequence ID" value="KAE8146962.1"/>
    <property type="molecule type" value="Genomic_DNA"/>
</dbReference>
<feature type="compositionally biased region" description="Basic and acidic residues" evidence="1">
    <location>
        <begin position="63"/>
        <end position="73"/>
    </location>
</feature>